<proteinExistence type="predicted"/>
<evidence type="ECO:0000259" key="2">
    <source>
        <dbReference type="PROSITE" id="PS50937"/>
    </source>
</evidence>
<dbReference type="Pfam" id="PF13411">
    <property type="entry name" value="MerR_1"/>
    <property type="match status" value="1"/>
</dbReference>
<dbReference type="RefSeq" id="WP_231447927.1">
    <property type="nucleotide sequence ID" value="NZ_JAJOMB010000020.1"/>
</dbReference>
<dbReference type="InterPro" id="IPR047057">
    <property type="entry name" value="MerR_fam"/>
</dbReference>
<gene>
    <name evidence="3" type="ORF">LR394_29875</name>
</gene>
<evidence type="ECO:0000313" key="4">
    <source>
        <dbReference type="Proteomes" id="UP001138997"/>
    </source>
</evidence>
<reference evidence="3" key="1">
    <citation type="submission" date="2021-11" db="EMBL/GenBank/DDBJ databases">
        <title>Streptomyces corallinus and Kineosporia corallina sp. nov., two new coral-derived marine actinobacteria.</title>
        <authorList>
            <person name="Buangrab K."/>
            <person name="Sutthacheep M."/>
            <person name="Yeemin T."/>
            <person name="Harunari E."/>
            <person name="Igarashi Y."/>
            <person name="Sripreechasak P."/>
            <person name="Kanchanasin P."/>
            <person name="Tanasupawat S."/>
            <person name="Phongsopitanun W."/>
        </authorList>
    </citation>
    <scope>NUCLEOTIDE SEQUENCE</scope>
    <source>
        <strain evidence="3">JCM 31032</strain>
    </source>
</reference>
<name>A0A9X1NHD9_9ACTN</name>
<comment type="caution">
    <text evidence="3">The sequence shown here is derived from an EMBL/GenBank/DDBJ whole genome shotgun (WGS) entry which is preliminary data.</text>
</comment>
<dbReference type="PROSITE" id="PS50937">
    <property type="entry name" value="HTH_MERR_2"/>
    <property type="match status" value="1"/>
</dbReference>
<dbReference type="Gene3D" id="1.10.1660.10">
    <property type="match status" value="1"/>
</dbReference>
<keyword evidence="4" id="KW-1185">Reference proteome</keyword>
<dbReference type="GO" id="GO:0003700">
    <property type="term" value="F:DNA-binding transcription factor activity"/>
    <property type="evidence" value="ECO:0007669"/>
    <property type="project" value="InterPro"/>
</dbReference>
<dbReference type="CDD" id="cd00592">
    <property type="entry name" value="HTH_MerR-like"/>
    <property type="match status" value="1"/>
</dbReference>
<feature type="domain" description="HTH merR-type" evidence="2">
    <location>
        <begin position="8"/>
        <end position="77"/>
    </location>
</feature>
<evidence type="ECO:0000256" key="1">
    <source>
        <dbReference type="ARBA" id="ARBA00023125"/>
    </source>
</evidence>
<dbReference type="Proteomes" id="UP001138997">
    <property type="component" value="Unassembled WGS sequence"/>
</dbReference>
<keyword evidence="1" id="KW-0238">DNA-binding</keyword>
<accession>A0A9X1NHD9</accession>
<dbReference type="SMART" id="SM00422">
    <property type="entry name" value="HTH_MERR"/>
    <property type="match status" value="1"/>
</dbReference>
<dbReference type="AlphaFoldDB" id="A0A9X1NHD9"/>
<dbReference type="PANTHER" id="PTHR30204:SF93">
    <property type="entry name" value="HTH MERR-TYPE DOMAIN-CONTAINING PROTEIN"/>
    <property type="match status" value="1"/>
</dbReference>
<organism evidence="3 4">
    <name type="scientific">Kineosporia babensis</name>
    <dbReference type="NCBI Taxonomy" id="499548"/>
    <lineage>
        <taxon>Bacteria</taxon>
        <taxon>Bacillati</taxon>
        <taxon>Actinomycetota</taxon>
        <taxon>Actinomycetes</taxon>
        <taxon>Kineosporiales</taxon>
        <taxon>Kineosporiaceae</taxon>
        <taxon>Kineosporia</taxon>
    </lineage>
</organism>
<sequence length="336" mass="36869">MDKNEDRRYPIGDVARRTGLAVSAVRFYSDEGIVRPAGTNSAGHRLYDLHTIAQLELIRTLRELGAGLEEIRRLLTGETELRYLLAEHLELVEQQGKDLLARRAVLRTLVRLEHPAEQAALLHKLVTMPDAERERLVDAFWSEVAADLPGDFGQRLATMRPTLSPDPTAAQLEAWIELADLLQDNDFRAEVREYLRAVHGEGPGVAMSAGPVQDMIHGPGAEIVEAMLAARRSGLAPEADHAQDLARRLSEQAGLPFGVQDSPECRLRLAEAFRMLGPMPPDLADPQYEATHGRYLALVAVINGTQPVPPLDEQEDLAGLSEWIAAALQASAVASQ</sequence>
<protein>
    <submittedName>
        <fullName evidence="3">MerR family transcriptional regulator</fullName>
    </submittedName>
</protein>
<dbReference type="PRINTS" id="PR00040">
    <property type="entry name" value="HTHMERR"/>
</dbReference>
<dbReference type="SUPFAM" id="SSF46955">
    <property type="entry name" value="Putative DNA-binding domain"/>
    <property type="match status" value="1"/>
</dbReference>
<dbReference type="InterPro" id="IPR000551">
    <property type="entry name" value="MerR-type_HTH_dom"/>
</dbReference>
<dbReference type="GO" id="GO:0003677">
    <property type="term" value="F:DNA binding"/>
    <property type="evidence" value="ECO:0007669"/>
    <property type="project" value="UniProtKB-KW"/>
</dbReference>
<dbReference type="InterPro" id="IPR009061">
    <property type="entry name" value="DNA-bd_dom_put_sf"/>
</dbReference>
<dbReference type="PANTHER" id="PTHR30204">
    <property type="entry name" value="REDOX-CYCLING DRUG-SENSING TRANSCRIPTIONAL ACTIVATOR SOXR"/>
    <property type="match status" value="1"/>
</dbReference>
<evidence type="ECO:0000313" key="3">
    <source>
        <dbReference type="EMBL" id="MCD5315122.1"/>
    </source>
</evidence>
<dbReference type="EMBL" id="JAJOMB010000020">
    <property type="protein sequence ID" value="MCD5315122.1"/>
    <property type="molecule type" value="Genomic_DNA"/>
</dbReference>